<organism evidence="1 2">
    <name type="scientific">Flectobacillus roseus</name>
    <dbReference type="NCBI Taxonomy" id="502259"/>
    <lineage>
        <taxon>Bacteria</taxon>
        <taxon>Pseudomonadati</taxon>
        <taxon>Bacteroidota</taxon>
        <taxon>Cytophagia</taxon>
        <taxon>Cytophagales</taxon>
        <taxon>Flectobacillaceae</taxon>
        <taxon>Flectobacillus</taxon>
    </lineage>
</organism>
<comment type="caution">
    <text evidence="1">The sequence shown here is derived from an EMBL/GenBank/DDBJ whole genome shotgun (WGS) entry which is preliminary data.</text>
</comment>
<name>A0ABT6Y3M3_9BACT</name>
<reference evidence="1 2" key="1">
    <citation type="submission" date="2023-05" db="EMBL/GenBank/DDBJ databases">
        <title>Novel species of genus Flectobacillus isolated from stream in China.</title>
        <authorList>
            <person name="Lu H."/>
        </authorList>
    </citation>
    <scope>NUCLEOTIDE SEQUENCE [LARGE SCALE GENOMIC DNA]</scope>
    <source>
        <strain evidence="1 2">KCTC 42575</strain>
    </source>
</reference>
<dbReference type="Pfam" id="PF07285">
    <property type="entry name" value="DUF1444"/>
    <property type="match status" value="1"/>
</dbReference>
<evidence type="ECO:0000313" key="2">
    <source>
        <dbReference type="Proteomes" id="UP001236507"/>
    </source>
</evidence>
<gene>
    <name evidence="1" type="ORF">QM524_02970</name>
</gene>
<dbReference type="EMBL" id="JASHIF010000002">
    <property type="protein sequence ID" value="MDI9858164.1"/>
    <property type="molecule type" value="Genomic_DNA"/>
</dbReference>
<dbReference type="InterPro" id="IPR010838">
    <property type="entry name" value="DUF1444"/>
</dbReference>
<dbReference type="RefSeq" id="WP_283343416.1">
    <property type="nucleotide sequence ID" value="NZ_JASHIF010000002.1"/>
</dbReference>
<dbReference type="Proteomes" id="UP001236507">
    <property type="component" value="Unassembled WGS sequence"/>
</dbReference>
<protein>
    <submittedName>
        <fullName evidence="1">DUF1444 family protein</fullName>
    </submittedName>
</protein>
<proteinExistence type="predicted"/>
<evidence type="ECO:0000313" key="1">
    <source>
        <dbReference type="EMBL" id="MDI9858164.1"/>
    </source>
</evidence>
<accession>A0ABT6Y3M3</accession>
<sequence>MGIFDQFFKKNQNTESNQEPSAFDIPISELQKAREGTINLGQSIFPVIKRADDPKVNIDSISAGEILKDPIAEEIVVCYVIDMGENFEFITTKHLLSFGLTFDDIRDAGKRNLINRVNEDCKISIMDYSSSNPAIKPFYRLEFDSNLNPSIMLLDEFWESSIKEIIDIDTIAVTIPAKNIIFFSDMKVMESFRTMRPISKKFYEASILDQVELSTNTYIRKNGKWILFLDTDEQMAELWS</sequence>
<keyword evidence="2" id="KW-1185">Reference proteome</keyword>